<reference evidence="2" key="2">
    <citation type="submission" date="2016-01" db="EMBL/GenBank/DDBJ databases">
        <title>First complete genome sequence of a species in the genus Microterricola, an extremophilic cold active enzyme producing strain ERGS5:02 isolated from Sikkim Himalaya.</title>
        <authorList>
            <person name="Kumar R."/>
            <person name="Singh D."/>
            <person name="Swarnkar M.K."/>
        </authorList>
    </citation>
    <scope>NUCLEOTIDE SEQUENCE [LARGE SCALE GENOMIC DNA]</scope>
    <source>
        <strain evidence="2">ERGS5:02</strain>
    </source>
</reference>
<name>A0A109QX46_9MICO</name>
<keyword evidence="2" id="KW-1185">Reference proteome</keyword>
<evidence type="ECO:0008006" key="3">
    <source>
        <dbReference type="Google" id="ProtNLM"/>
    </source>
</evidence>
<dbReference type="EMBL" id="CP014145">
    <property type="protein sequence ID" value="AMB59074.1"/>
    <property type="molecule type" value="Genomic_DNA"/>
</dbReference>
<gene>
    <name evidence="1" type="ORF">AWU67_09635</name>
</gene>
<proteinExistence type="predicted"/>
<sequence>MRPPSTEPRVVQLRRYQLAPGSYAEFTQWWAERMRPLRLAAGFAIDFAYGLPESEEFVWAVSAAGDRTDFLALEAAYLASEARAEVMLTQPERALSMRVGFVDQVG</sequence>
<organism evidence="1 2">
    <name type="scientific">Microterricola viridarii</name>
    <dbReference type="NCBI Taxonomy" id="412690"/>
    <lineage>
        <taxon>Bacteria</taxon>
        <taxon>Bacillati</taxon>
        <taxon>Actinomycetota</taxon>
        <taxon>Actinomycetes</taxon>
        <taxon>Micrococcales</taxon>
        <taxon>Microbacteriaceae</taxon>
        <taxon>Microterricola</taxon>
    </lineage>
</organism>
<accession>A0A109QX46</accession>
<dbReference type="AlphaFoldDB" id="A0A109QX46"/>
<dbReference type="Proteomes" id="UP000058305">
    <property type="component" value="Chromosome"/>
</dbReference>
<dbReference type="KEGG" id="mvd:AWU67_09635"/>
<reference evidence="1 2" key="1">
    <citation type="journal article" date="2016" name="J. Biotechnol.">
        <title>First complete genome sequence of a species in the genus Microterricola, an extremophilic cold active enzyme producing bacterial strain ERGS5:02 isolated from Sikkim Himalaya.</title>
        <authorList>
            <person name="Himanshu"/>
            <person name="Swarnkar M.K."/>
            <person name="Singh D."/>
            <person name="Kumar R."/>
        </authorList>
    </citation>
    <scope>NUCLEOTIDE SEQUENCE [LARGE SCALE GENOMIC DNA]</scope>
    <source>
        <strain evidence="1 2">ERGS5:02</strain>
    </source>
</reference>
<evidence type="ECO:0000313" key="1">
    <source>
        <dbReference type="EMBL" id="AMB59074.1"/>
    </source>
</evidence>
<evidence type="ECO:0000313" key="2">
    <source>
        <dbReference type="Proteomes" id="UP000058305"/>
    </source>
</evidence>
<protein>
    <recommendedName>
        <fullName evidence="3">NIPSNAP domain-containing protein</fullName>
    </recommendedName>
</protein>